<feature type="transmembrane region" description="Helical" evidence="2">
    <location>
        <begin position="604"/>
        <end position="624"/>
    </location>
</feature>
<keyword evidence="2" id="KW-0812">Transmembrane</keyword>
<feature type="transmembrane region" description="Helical" evidence="2">
    <location>
        <begin position="732"/>
        <end position="752"/>
    </location>
</feature>
<keyword evidence="2" id="KW-1133">Transmembrane helix</keyword>
<accession>A0A4R5TZW4</accession>
<dbReference type="SUPFAM" id="SSF53448">
    <property type="entry name" value="Nucleotide-diphospho-sugar transferases"/>
    <property type="match status" value="1"/>
</dbReference>
<reference evidence="3 4" key="1">
    <citation type="submission" date="2019-03" db="EMBL/GenBank/DDBJ databases">
        <title>Arthrobacter sp. nov., an bacterium isolated from biocrust in Mu Us Desert.</title>
        <authorList>
            <person name="Lixiong L."/>
        </authorList>
    </citation>
    <scope>NUCLEOTIDE SEQUENCE [LARGE SCALE GENOMIC DNA]</scope>
    <source>
        <strain evidence="3 4">SLN-3</strain>
    </source>
</reference>
<dbReference type="Proteomes" id="UP000295411">
    <property type="component" value="Unassembled WGS sequence"/>
</dbReference>
<feature type="transmembrane region" description="Helical" evidence="2">
    <location>
        <begin position="698"/>
        <end position="720"/>
    </location>
</feature>
<keyword evidence="2" id="KW-0472">Membrane</keyword>
<evidence type="ECO:0000313" key="3">
    <source>
        <dbReference type="EMBL" id="TDK26800.1"/>
    </source>
</evidence>
<feature type="compositionally biased region" description="Polar residues" evidence="1">
    <location>
        <begin position="830"/>
        <end position="845"/>
    </location>
</feature>
<dbReference type="PANTHER" id="PTHR43685">
    <property type="entry name" value="GLYCOSYLTRANSFERASE"/>
    <property type="match status" value="1"/>
</dbReference>
<dbReference type="GO" id="GO:0016740">
    <property type="term" value="F:transferase activity"/>
    <property type="evidence" value="ECO:0007669"/>
    <property type="project" value="UniProtKB-KW"/>
</dbReference>
<evidence type="ECO:0000313" key="4">
    <source>
        <dbReference type="Proteomes" id="UP000295411"/>
    </source>
</evidence>
<dbReference type="Pfam" id="PF13641">
    <property type="entry name" value="Glyco_tranf_2_3"/>
    <property type="match status" value="1"/>
</dbReference>
<organism evidence="3 4">
    <name type="scientific">Arthrobacter crusticola</name>
    <dbReference type="NCBI Taxonomy" id="2547960"/>
    <lineage>
        <taxon>Bacteria</taxon>
        <taxon>Bacillati</taxon>
        <taxon>Actinomycetota</taxon>
        <taxon>Actinomycetes</taxon>
        <taxon>Micrococcales</taxon>
        <taxon>Micrococcaceae</taxon>
        <taxon>Arthrobacter</taxon>
    </lineage>
</organism>
<dbReference type="Gene3D" id="3.90.550.10">
    <property type="entry name" value="Spore Coat Polysaccharide Biosynthesis Protein SpsA, Chain A"/>
    <property type="match status" value="1"/>
</dbReference>
<keyword evidence="3" id="KW-0808">Transferase</keyword>
<feature type="transmembrane region" description="Helical" evidence="2">
    <location>
        <begin position="464"/>
        <end position="488"/>
    </location>
</feature>
<dbReference type="OrthoDB" id="3734530at2"/>
<gene>
    <name evidence="3" type="ORF">E2F48_06420</name>
</gene>
<name>A0A4R5TZW4_9MICC</name>
<dbReference type="InterPro" id="IPR050834">
    <property type="entry name" value="Glycosyltransf_2"/>
</dbReference>
<feature type="region of interest" description="Disordered" evidence="1">
    <location>
        <begin position="815"/>
        <end position="862"/>
    </location>
</feature>
<feature type="transmembrane region" description="Helical" evidence="2">
    <location>
        <begin position="380"/>
        <end position="401"/>
    </location>
</feature>
<feature type="transmembrane region" description="Helical" evidence="2">
    <location>
        <begin position="670"/>
        <end position="691"/>
    </location>
</feature>
<evidence type="ECO:0000256" key="1">
    <source>
        <dbReference type="SAM" id="MobiDB-lite"/>
    </source>
</evidence>
<dbReference type="InterPro" id="IPR029044">
    <property type="entry name" value="Nucleotide-diphossugar_trans"/>
</dbReference>
<proteinExistence type="predicted"/>
<keyword evidence="4" id="KW-1185">Reference proteome</keyword>
<protein>
    <submittedName>
        <fullName evidence="3">Glycosyltransferase family 2 protein</fullName>
    </submittedName>
</protein>
<feature type="transmembrane region" description="Helical" evidence="2">
    <location>
        <begin position="564"/>
        <end position="597"/>
    </location>
</feature>
<dbReference type="RefSeq" id="WP_133403155.1">
    <property type="nucleotide sequence ID" value="NZ_SMTK01000002.1"/>
</dbReference>
<feature type="transmembrane region" description="Helical" evidence="2">
    <location>
        <begin position="494"/>
        <end position="512"/>
    </location>
</feature>
<feature type="transmembrane region" description="Helical" evidence="2">
    <location>
        <begin position="259"/>
        <end position="280"/>
    </location>
</feature>
<feature type="transmembrane region" description="Helical" evidence="2">
    <location>
        <begin position="772"/>
        <end position="793"/>
    </location>
</feature>
<dbReference type="PANTHER" id="PTHR43685:SF3">
    <property type="entry name" value="SLR2126 PROTEIN"/>
    <property type="match status" value="1"/>
</dbReference>
<feature type="compositionally biased region" description="Low complexity" evidence="1">
    <location>
        <begin position="815"/>
        <end position="825"/>
    </location>
</feature>
<sequence>MLDLRVTAVVVAHNGARYLPTTLDALAGQSRPVDFSVGVDTGSTDDSASILQLGLPVGAPVVGSPARAGFGAAVRTAVAQIPQRKAAAEGTENQDWLWLLHDDSAPGPTALEELLLAVERAPSVTVAGTKQVHWDNPRELLDVGLSISRWAERLTLIDVDEHDQGQYDARSDTFAVNSAGMLIRRDVWDALGGFDPALPGVGDDIDFCWRNRLAGHRVVVVPAAVMRHASSRGTGPVGSRAARRAEVFLRLKHAPLWQVPFLAIGAVLGGVGRLLLGLLAKDPAHGTGQLLASLAAALRPVVLTRARRGARRTRRLPRGVVRPLLTPRREVWAHRRSVLEAFTARGAVAGGGGTGAVPEQDVPAGDSNDDFAALAAPGRAWVGAGALAAAAVLLGVSLLALRSWIGAPSLAGGALLPLPPTPGEIWEKASAWWVPLGSGAPGHGSPFSYLLWALSALGLGNPNAALVTIHLLALPLAGLAAWFAAGALTRSRGLRLWAAFFWAAVPALQVALGSGRLGALLAHLLLPLVLLGLVRAVGAAASAPSATGEVRLRPGTNGTPSWTAAAAAGLLLAAVTSAAPSLLPAAVLGIAGACLILRRRARTLWWSLLPPLVLALPVALSVGLEPRGLLGDPGVPLQFSAAAAWQQVLGYPVSFDALAAPAGVPAAGPWALVAALVVGAPAVLLAAGALFSGRRRPAALSAWAVALLVLASSAASAHLPVAAGPTSLIPPFPGPMVSAFSLAVLAAALLGADRFTSSMPATGGRRRGVRPLLVAGAVVLALGPVVSLGLWTLPHVLTTPASGTAAPASAGAATAANGTADTSSDGRAAASSTRFGTDVQISASPARTLPATAADRGNGPDRTRTLVLRRTEEGAIDAALVRGGGTTLDALSPLYAARAVQGSPGAADVRGDDDATATLRTSVAAITGGTGIDPREDLRTLGVGYVVLRQSGTAAELLAGQLDSVPGLAAVGSTPSGWLWRVVPPATPAGVEDAGAQTARVRILDASGNAEALVRSGPLTVDADIPSGSEGRTLVLAERADPGWKATLNGRVLDSQSTGWAQTFALPAAGGELEVRFVSPWQPWVEAGQAAVLLITLLLALPLPTRLKLSRLPAAARPEHGRPPAPSGPRRGGRSPEEPMRHRSGSLHTGADRGGDQHGTGPGLVGSNPGKTKA</sequence>
<evidence type="ECO:0000256" key="2">
    <source>
        <dbReference type="SAM" id="Phobius"/>
    </source>
</evidence>
<comment type="caution">
    <text evidence="3">The sequence shown here is derived from an EMBL/GenBank/DDBJ whole genome shotgun (WGS) entry which is preliminary data.</text>
</comment>
<dbReference type="EMBL" id="SMTK01000002">
    <property type="protein sequence ID" value="TDK26800.1"/>
    <property type="molecule type" value="Genomic_DNA"/>
</dbReference>
<dbReference type="AlphaFoldDB" id="A0A4R5TZW4"/>
<feature type="region of interest" description="Disordered" evidence="1">
    <location>
        <begin position="1112"/>
        <end position="1174"/>
    </location>
</feature>